<protein>
    <recommendedName>
        <fullName evidence="5">Cell wall-binding protein</fullName>
    </recommendedName>
</protein>
<accession>A0ABS7ALQ2</accession>
<dbReference type="Gene3D" id="2.10.270.10">
    <property type="entry name" value="Cholin Binding"/>
    <property type="match status" value="1"/>
</dbReference>
<reference evidence="3 4" key="1">
    <citation type="submission" date="2021-07" db="EMBL/GenBank/DDBJ databases">
        <title>Clostridium weizhouense sp. nov., an anaerobic bacterium isolated from activated sludge of Petroleum wastewater.</title>
        <authorList>
            <person name="Li Q."/>
        </authorList>
    </citation>
    <scope>NUCLEOTIDE SEQUENCE [LARGE SCALE GENOMIC DNA]</scope>
    <source>
        <strain evidence="3 4">YB-6</strain>
    </source>
</reference>
<evidence type="ECO:0000313" key="4">
    <source>
        <dbReference type="Proteomes" id="UP001519921"/>
    </source>
</evidence>
<dbReference type="InterPro" id="IPR018337">
    <property type="entry name" value="Cell_wall/Cho-bd_repeat"/>
</dbReference>
<keyword evidence="4" id="KW-1185">Reference proteome</keyword>
<sequence>MKSFKKLILALFVFYGIALLNPVKANAAWRQNSTGWWYTEGNSCSTGWKLINGNWYYFYPDGYMAHDTIIDGYYLNSSGAWTNGVSNRDFFKAEQKVKEYLANNGKRIASRIEYDHMDEKSYVIHCYDIVKGHAVTSGWYYVDKSNGNVKSMF</sequence>
<dbReference type="Proteomes" id="UP001519921">
    <property type="component" value="Unassembled WGS sequence"/>
</dbReference>
<dbReference type="RefSeq" id="WP_219778650.1">
    <property type="nucleotide sequence ID" value="NZ_JAHXPT010000003.1"/>
</dbReference>
<proteinExistence type="predicted"/>
<comment type="caution">
    <text evidence="3">The sequence shown here is derived from an EMBL/GenBank/DDBJ whole genome shotgun (WGS) entry which is preliminary data.</text>
</comment>
<evidence type="ECO:0000313" key="3">
    <source>
        <dbReference type="EMBL" id="MBW6409599.1"/>
    </source>
</evidence>
<evidence type="ECO:0000256" key="1">
    <source>
        <dbReference type="ARBA" id="ARBA00022737"/>
    </source>
</evidence>
<feature type="repeat" description="Cell wall-binding" evidence="2">
    <location>
        <begin position="45"/>
        <end position="64"/>
    </location>
</feature>
<name>A0ABS7ALQ2_9CLOT</name>
<dbReference type="Pfam" id="PF19127">
    <property type="entry name" value="Choline_bind_3"/>
    <property type="match status" value="1"/>
</dbReference>
<evidence type="ECO:0000256" key="2">
    <source>
        <dbReference type="PROSITE-ProRule" id="PRU00591"/>
    </source>
</evidence>
<organism evidence="3 4">
    <name type="scientific">Clostridium weizhouense</name>
    <dbReference type="NCBI Taxonomy" id="2859781"/>
    <lineage>
        <taxon>Bacteria</taxon>
        <taxon>Bacillati</taxon>
        <taxon>Bacillota</taxon>
        <taxon>Clostridia</taxon>
        <taxon>Eubacteriales</taxon>
        <taxon>Clostridiaceae</taxon>
        <taxon>Clostridium</taxon>
    </lineage>
</organism>
<dbReference type="SUPFAM" id="SSF69360">
    <property type="entry name" value="Cell wall binding repeat"/>
    <property type="match status" value="1"/>
</dbReference>
<dbReference type="PROSITE" id="PS51170">
    <property type="entry name" value="CW"/>
    <property type="match status" value="1"/>
</dbReference>
<dbReference type="EMBL" id="JAHXPT010000003">
    <property type="protein sequence ID" value="MBW6409599.1"/>
    <property type="molecule type" value="Genomic_DNA"/>
</dbReference>
<evidence type="ECO:0008006" key="5">
    <source>
        <dbReference type="Google" id="ProtNLM"/>
    </source>
</evidence>
<gene>
    <name evidence="3" type="ORF">KYD98_05800</name>
</gene>
<keyword evidence="1" id="KW-0677">Repeat</keyword>